<comment type="caution">
    <text evidence="2">The sequence shown here is derived from an EMBL/GenBank/DDBJ whole genome shotgun (WGS) entry which is preliminary data.</text>
</comment>
<dbReference type="AlphaFoldDB" id="A0AAD7R3W0"/>
<dbReference type="Proteomes" id="UP001221898">
    <property type="component" value="Unassembled WGS sequence"/>
</dbReference>
<reference evidence="2" key="1">
    <citation type="journal article" date="2023" name="Science">
        <title>Genome structures resolve the early diversification of teleost fishes.</title>
        <authorList>
            <person name="Parey E."/>
            <person name="Louis A."/>
            <person name="Montfort J."/>
            <person name="Bouchez O."/>
            <person name="Roques C."/>
            <person name="Iampietro C."/>
            <person name="Lluch J."/>
            <person name="Castinel A."/>
            <person name="Donnadieu C."/>
            <person name="Desvignes T."/>
            <person name="Floi Bucao C."/>
            <person name="Jouanno E."/>
            <person name="Wen M."/>
            <person name="Mejri S."/>
            <person name="Dirks R."/>
            <person name="Jansen H."/>
            <person name="Henkel C."/>
            <person name="Chen W.J."/>
            <person name="Zahm M."/>
            <person name="Cabau C."/>
            <person name="Klopp C."/>
            <person name="Thompson A.W."/>
            <person name="Robinson-Rechavi M."/>
            <person name="Braasch I."/>
            <person name="Lecointre G."/>
            <person name="Bobe J."/>
            <person name="Postlethwait J.H."/>
            <person name="Berthelot C."/>
            <person name="Roest Crollius H."/>
            <person name="Guiguen Y."/>
        </authorList>
    </citation>
    <scope>NUCLEOTIDE SEQUENCE</scope>
    <source>
        <strain evidence="2">NC1722</strain>
    </source>
</reference>
<evidence type="ECO:0000313" key="2">
    <source>
        <dbReference type="EMBL" id="KAJ8355369.1"/>
    </source>
</evidence>
<keyword evidence="3" id="KW-1185">Reference proteome</keyword>
<gene>
    <name evidence="2" type="ORF">AAFF_G00060630</name>
</gene>
<sequence>MGDRQLPDGETGCSRLPRSAPDSCPAAECCLLLHRLSWGAVPEDRHNSVLTSVWQRTYPTCISTMHTFHGGLHKNTETNREGANYKALFKQPNELPFQWENI</sequence>
<organism evidence="2 3">
    <name type="scientific">Aldrovandia affinis</name>
    <dbReference type="NCBI Taxonomy" id="143900"/>
    <lineage>
        <taxon>Eukaryota</taxon>
        <taxon>Metazoa</taxon>
        <taxon>Chordata</taxon>
        <taxon>Craniata</taxon>
        <taxon>Vertebrata</taxon>
        <taxon>Euteleostomi</taxon>
        <taxon>Actinopterygii</taxon>
        <taxon>Neopterygii</taxon>
        <taxon>Teleostei</taxon>
        <taxon>Notacanthiformes</taxon>
        <taxon>Halosauridae</taxon>
        <taxon>Aldrovandia</taxon>
    </lineage>
</organism>
<protein>
    <submittedName>
        <fullName evidence="2">Uncharacterized protein</fullName>
    </submittedName>
</protein>
<evidence type="ECO:0000256" key="1">
    <source>
        <dbReference type="SAM" id="MobiDB-lite"/>
    </source>
</evidence>
<evidence type="ECO:0000313" key="3">
    <source>
        <dbReference type="Proteomes" id="UP001221898"/>
    </source>
</evidence>
<dbReference type="EMBL" id="JAINUG010001365">
    <property type="protein sequence ID" value="KAJ8355369.1"/>
    <property type="molecule type" value="Genomic_DNA"/>
</dbReference>
<name>A0AAD7R3W0_9TELE</name>
<proteinExistence type="predicted"/>
<accession>A0AAD7R3W0</accession>
<feature type="region of interest" description="Disordered" evidence="1">
    <location>
        <begin position="1"/>
        <end position="21"/>
    </location>
</feature>